<dbReference type="SUPFAM" id="SSF46689">
    <property type="entry name" value="Homeodomain-like"/>
    <property type="match status" value="1"/>
</dbReference>
<dbReference type="InterPro" id="IPR050109">
    <property type="entry name" value="HTH-type_TetR-like_transc_reg"/>
</dbReference>
<comment type="caution">
    <text evidence="7">The sequence shown here is derived from an EMBL/GenBank/DDBJ whole genome shotgun (WGS) entry which is preliminary data.</text>
</comment>
<keyword evidence="2 4" id="KW-0238">DNA-binding</keyword>
<accession>A0A2A9ETV1</accession>
<gene>
    <name evidence="7" type="ORF">ATJ88_1106</name>
</gene>
<dbReference type="GO" id="GO:0003700">
    <property type="term" value="F:DNA-binding transcription factor activity"/>
    <property type="evidence" value="ECO:0007669"/>
    <property type="project" value="TreeGrafter"/>
</dbReference>
<feature type="region of interest" description="Disordered" evidence="5">
    <location>
        <begin position="208"/>
        <end position="230"/>
    </location>
</feature>
<dbReference type="PANTHER" id="PTHR30055:SF234">
    <property type="entry name" value="HTH-TYPE TRANSCRIPTIONAL REGULATOR BETI"/>
    <property type="match status" value="1"/>
</dbReference>
<sequence length="230" mass="24963">MSTPPRTARGNRTRAKILAAAEQVFADLGYHEASIVKITEAAGVAMGTFYLYFDGKHAVFTELVDDLNQRVRHAMNEASSQATTRLEAERAGFRAFFRFTAEHPALYRVIRQAEFVAPDALRRHYQKIVSGYVTGLEKARADDEVGDVDPTVAAWALMGIGEIVGMRWVLWGGADGPADAGGPGADGRLPEIPDDVFDQTMLFIERALAPHRAPSPGPAADDPTQEGPTP</sequence>
<evidence type="ECO:0000256" key="2">
    <source>
        <dbReference type="ARBA" id="ARBA00023125"/>
    </source>
</evidence>
<evidence type="ECO:0000259" key="6">
    <source>
        <dbReference type="PROSITE" id="PS50977"/>
    </source>
</evidence>
<dbReference type="InterPro" id="IPR036271">
    <property type="entry name" value="Tet_transcr_reg_TetR-rel_C_sf"/>
</dbReference>
<evidence type="ECO:0000313" key="8">
    <source>
        <dbReference type="Proteomes" id="UP000224130"/>
    </source>
</evidence>
<keyword evidence="3" id="KW-0804">Transcription</keyword>
<protein>
    <submittedName>
        <fullName evidence="7">TetR family transcriptional regulator</fullName>
    </submittedName>
</protein>
<feature type="DNA-binding region" description="H-T-H motif" evidence="4">
    <location>
        <begin position="34"/>
        <end position="53"/>
    </location>
</feature>
<dbReference type="InterPro" id="IPR001647">
    <property type="entry name" value="HTH_TetR"/>
</dbReference>
<dbReference type="PRINTS" id="PR00455">
    <property type="entry name" value="HTHTETR"/>
</dbReference>
<dbReference type="PANTHER" id="PTHR30055">
    <property type="entry name" value="HTH-TYPE TRANSCRIPTIONAL REGULATOR RUTR"/>
    <property type="match status" value="1"/>
</dbReference>
<dbReference type="Proteomes" id="UP000224130">
    <property type="component" value="Unassembled WGS sequence"/>
</dbReference>
<dbReference type="OrthoDB" id="5112469at2"/>
<keyword evidence="8" id="KW-1185">Reference proteome</keyword>
<dbReference type="Pfam" id="PF00440">
    <property type="entry name" value="TetR_N"/>
    <property type="match status" value="1"/>
</dbReference>
<dbReference type="AlphaFoldDB" id="A0A2A9ETV1"/>
<dbReference type="InterPro" id="IPR009057">
    <property type="entry name" value="Homeodomain-like_sf"/>
</dbReference>
<dbReference type="PROSITE" id="PS01081">
    <property type="entry name" value="HTH_TETR_1"/>
    <property type="match status" value="1"/>
</dbReference>
<feature type="domain" description="HTH tetR-type" evidence="6">
    <location>
        <begin position="11"/>
        <end position="71"/>
    </location>
</feature>
<dbReference type="SUPFAM" id="SSF48498">
    <property type="entry name" value="Tetracyclin repressor-like, C-terminal domain"/>
    <property type="match status" value="1"/>
</dbReference>
<reference evidence="7 8" key="1">
    <citation type="submission" date="2017-10" db="EMBL/GenBank/DDBJ databases">
        <title>Sequencing the genomes of 1000 actinobacteria strains.</title>
        <authorList>
            <person name="Klenk H.-P."/>
        </authorList>
    </citation>
    <scope>NUCLEOTIDE SEQUENCE [LARGE SCALE GENOMIC DNA]</scope>
    <source>
        <strain evidence="7 8">DSM 21863</strain>
    </source>
</reference>
<dbReference type="EMBL" id="PDJJ01000001">
    <property type="protein sequence ID" value="PFG42444.1"/>
    <property type="molecule type" value="Genomic_DNA"/>
</dbReference>
<dbReference type="InterPro" id="IPR023772">
    <property type="entry name" value="DNA-bd_HTH_TetR-type_CS"/>
</dbReference>
<dbReference type="GO" id="GO:0000976">
    <property type="term" value="F:transcription cis-regulatory region binding"/>
    <property type="evidence" value="ECO:0007669"/>
    <property type="project" value="TreeGrafter"/>
</dbReference>
<evidence type="ECO:0000313" key="7">
    <source>
        <dbReference type="EMBL" id="PFG42444.1"/>
    </source>
</evidence>
<dbReference type="RefSeq" id="WP_098462953.1">
    <property type="nucleotide sequence ID" value="NZ_PDJJ01000001.1"/>
</dbReference>
<dbReference type="PROSITE" id="PS50977">
    <property type="entry name" value="HTH_TETR_2"/>
    <property type="match status" value="1"/>
</dbReference>
<organism evidence="7 8">
    <name type="scientific">Isoptericola jiangsuensis</name>
    <dbReference type="NCBI Taxonomy" id="548579"/>
    <lineage>
        <taxon>Bacteria</taxon>
        <taxon>Bacillati</taxon>
        <taxon>Actinomycetota</taxon>
        <taxon>Actinomycetes</taxon>
        <taxon>Micrococcales</taxon>
        <taxon>Promicromonosporaceae</taxon>
        <taxon>Isoptericola</taxon>
    </lineage>
</organism>
<keyword evidence="1" id="KW-0805">Transcription regulation</keyword>
<dbReference type="Gene3D" id="1.10.357.10">
    <property type="entry name" value="Tetracycline Repressor, domain 2"/>
    <property type="match status" value="1"/>
</dbReference>
<evidence type="ECO:0000256" key="1">
    <source>
        <dbReference type="ARBA" id="ARBA00023015"/>
    </source>
</evidence>
<name>A0A2A9ETV1_9MICO</name>
<evidence type="ECO:0000256" key="4">
    <source>
        <dbReference type="PROSITE-ProRule" id="PRU00335"/>
    </source>
</evidence>
<proteinExistence type="predicted"/>
<evidence type="ECO:0000256" key="5">
    <source>
        <dbReference type="SAM" id="MobiDB-lite"/>
    </source>
</evidence>
<evidence type="ECO:0000256" key="3">
    <source>
        <dbReference type="ARBA" id="ARBA00023163"/>
    </source>
</evidence>